<evidence type="ECO:0000256" key="3">
    <source>
        <dbReference type="PIRSR" id="PIRSR617774-2"/>
    </source>
</evidence>
<dbReference type="NCBIfam" id="TIGR03404">
    <property type="entry name" value="bicupin_oxalic"/>
    <property type="match status" value="1"/>
</dbReference>
<proteinExistence type="predicted"/>
<dbReference type="GO" id="GO:0033609">
    <property type="term" value="P:oxalate metabolic process"/>
    <property type="evidence" value="ECO:0007669"/>
    <property type="project" value="InterPro"/>
</dbReference>
<dbReference type="AlphaFoldDB" id="A0AAD4L4H3"/>
<dbReference type="InterPro" id="IPR017774">
    <property type="entry name" value="Bicupin_oxalate_deCO2ase/Oxase"/>
</dbReference>
<feature type="binding site" evidence="3">
    <location>
        <position position="180"/>
    </location>
    <ligand>
        <name>Mn(2+)</name>
        <dbReference type="ChEBI" id="CHEBI:29035"/>
        <label>1</label>
    </ligand>
</feature>
<dbReference type="InterPro" id="IPR014710">
    <property type="entry name" value="RmlC-like_jellyroll"/>
</dbReference>
<dbReference type="SUPFAM" id="SSF51182">
    <property type="entry name" value="RmlC-like cupins"/>
    <property type="match status" value="1"/>
</dbReference>
<dbReference type="InterPro" id="IPR011051">
    <property type="entry name" value="RmlC_Cupin_sf"/>
</dbReference>
<feature type="binding site" evidence="3">
    <location>
        <position position="357"/>
    </location>
    <ligand>
        <name>Mn(2+)</name>
        <dbReference type="ChEBI" id="CHEBI:29035"/>
        <label>2</label>
    </ligand>
</feature>
<evidence type="ECO:0000259" key="5">
    <source>
        <dbReference type="SMART" id="SM00835"/>
    </source>
</evidence>
<dbReference type="GO" id="GO:0046872">
    <property type="term" value="F:metal ion binding"/>
    <property type="evidence" value="ECO:0007669"/>
    <property type="project" value="UniProtKB-KW"/>
</dbReference>
<dbReference type="SMART" id="SM00835">
    <property type="entry name" value="Cupin_1"/>
    <property type="match status" value="2"/>
</dbReference>
<feature type="active site" description="Proton donor" evidence="2">
    <location>
        <position position="414"/>
    </location>
</feature>
<dbReference type="PANTHER" id="PTHR35848">
    <property type="entry name" value="OXALATE-BINDING PROTEIN"/>
    <property type="match status" value="1"/>
</dbReference>
<name>A0AAD4L4H3_9EURO</name>
<feature type="signal peptide" evidence="4">
    <location>
        <begin position="1"/>
        <end position="28"/>
    </location>
</feature>
<feature type="binding site" evidence="3">
    <location>
        <position position="174"/>
    </location>
    <ligand>
        <name>Mn(2+)</name>
        <dbReference type="ChEBI" id="CHEBI:29035"/>
        <label>1</label>
    </ligand>
</feature>
<gene>
    <name evidence="6" type="ORF">BGW36DRAFT_392606</name>
</gene>
<sequence>MTPIPGLFNSFLLKLGILALTAPAQLYALPTNPRFSDWAGSAGDNESNGGAPLRGAVVSSYKLAPGQDADADLGIPFRWDDTKNPQPIRGTWGATDPGPQTYEYSKLNPDIVAPPSTDHNSMPNAKWPMELSHNRLVPNGAGWSRQENTENLPIATAMAGVDMLLAPGAYRELHWHKASEWAYVLNGSCRVQAMDENGQTYVDDVQAGDVWFFPPGVPHSLQALDEGSEFLLVFDQGDFDDSGTGLISEMFLRTPKEVLSKNLNAPLSDFDQLPKDELYIFNGTPAPANLTAQNVTGPGGVARGNHSYTYHLSKQSAYEVPGGSIKIIDPQSFPLASTFSVALVTIHPGAMREIHWHSTDEWGFFVSGQGRVTAYSPPTTGGTFDFQAGDVSYVPATYSHYIENTGDEDIVFLEVLQAPEFTDISVGQWLKLVPEQIIKDTLHLPQSLLDNLSPNKQYIVQGNTNLTALAGGSGTA</sequence>
<dbReference type="CDD" id="cd20304">
    <property type="entry name" value="cupin_OxDC_N"/>
    <property type="match status" value="1"/>
</dbReference>
<keyword evidence="3" id="KW-0464">Manganese</keyword>
<feature type="domain" description="Cupin type-1" evidence="5">
    <location>
        <begin position="310"/>
        <end position="450"/>
    </location>
</feature>
<feature type="binding site" evidence="3">
    <location>
        <position position="400"/>
    </location>
    <ligand>
        <name>Mn(2+)</name>
        <dbReference type="ChEBI" id="CHEBI:29035"/>
        <label>2</label>
    </ligand>
</feature>
<feature type="binding site" evidence="3">
    <location>
        <position position="219"/>
    </location>
    <ligand>
        <name>Mn(2+)</name>
        <dbReference type="ChEBI" id="CHEBI:29035"/>
        <label>1</label>
    </ligand>
</feature>
<dbReference type="CDD" id="cd20305">
    <property type="entry name" value="cupin_OxDC_C"/>
    <property type="match status" value="1"/>
</dbReference>
<dbReference type="EMBL" id="JAJTJA010000001">
    <property type="protein sequence ID" value="KAH8704851.1"/>
    <property type="molecule type" value="Genomic_DNA"/>
</dbReference>
<dbReference type="InterPro" id="IPR051610">
    <property type="entry name" value="GPI/OXD"/>
</dbReference>
<dbReference type="RefSeq" id="XP_046077472.1">
    <property type="nucleotide sequence ID" value="XM_046217716.1"/>
</dbReference>
<comment type="cofactor">
    <cofactor evidence="3">
        <name>Mn(2+)</name>
        <dbReference type="ChEBI" id="CHEBI:29035"/>
    </cofactor>
    <text evidence="3">Binds 2 manganese ions per subunit.</text>
</comment>
<accession>A0AAD4L4H3</accession>
<reference evidence="6" key="1">
    <citation type="submission" date="2021-12" db="EMBL/GenBank/DDBJ databases">
        <title>Convergent genome expansion in fungi linked to evolution of root-endophyte symbiosis.</title>
        <authorList>
            <consortium name="DOE Joint Genome Institute"/>
            <person name="Ke Y.-H."/>
            <person name="Bonito G."/>
            <person name="Liao H.-L."/>
            <person name="Looney B."/>
            <person name="Rojas-Flechas A."/>
            <person name="Nash J."/>
            <person name="Hameed K."/>
            <person name="Schadt C."/>
            <person name="Martin F."/>
            <person name="Crous P.W."/>
            <person name="Miettinen O."/>
            <person name="Magnuson J.K."/>
            <person name="Labbe J."/>
            <person name="Jacobson D."/>
            <person name="Doktycz M.J."/>
            <person name="Veneault-Fourrey C."/>
            <person name="Kuo A."/>
            <person name="Mondo S."/>
            <person name="Calhoun S."/>
            <person name="Riley R."/>
            <person name="Ohm R."/>
            <person name="LaButti K."/>
            <person name="Andreopoulos B."/>
            <person name="Pangilinan J."/>
            <person name="Nolan M."/>
            <person name="Tritt A."/>
            <person name="Clum A."/>
            <person name="Lipzen A."/>
            <person name="Daum C."/>
            <person name="Barry K."/>
            <person name="Grigoriev I.V."/>
            <person name="Vilgalys R."/>
        </authorList>
    </citation>
    <scope>NUCLEOTIDE SEQUENCE</scope>
    <source>
        <strain evidence="6">PMI_201</strain>
    </source>
</reference>
<feature type="binding site" evidence="3">
    <location>
        <position position="176"/>
    </location>
    <ligand>
        <name>Mn(2+)</name>
        <dbReference type="ChEBI" id="CHEBI:29035"/>
        <label>1</label>
    </ligand>
</feature>
<protein>
    <submittedName>
        <fullName evidence="6">RmlC-like cupin domain-containing protein</fullName>
    </submittedName>
</protein>
<keyword evidence="1 3" id="KW-0479">Metal-binding</keyword>
<dbReference type="PANTHER" id="PTHR35848:SF9">
    <property type="entry name" value="SLL1358 PROTEIN"/>
    <property type="match status" value="1"/>
</dbReference>
<feature type="binding site" evidence="3">
    <location>
        <position position="355"/>
    </location>
    <ligand>
        <name>Mn(2+)</name>
        <dbReference type="ChEBI" id="CHEBI:29035"/>
        <label>2</label>
    </ligand>
</feature>
<feature type="chain" id="PRO_5042042094" evidence="4">
    <location>
        <begin position="29"/>
        <end position="476"/>
    </location>
</feature>
<dbReference type="GeneID" id="70248003"/>
<evidence type="ECO:0000313" key="7">
    <source>
        <dbReference type="Proteomes" id="UP001201262"/>
    </source>
</evidence>
<feature type="binding site" evidence="3">
    <location>
        <position position="361"/>
    </location>
    <ligand>
        <name>Mn(2+)</name>
        <dbReference type="ChEBI" id="CHEBI:29035"/>
        <label>2</label>
    </ligand>
</feature>
<evidence type="ECO:0000256" key="4">
    <source>
        <dbReference type="SAM" id="SignalP"/>
    </source>
</evidence>
<dbReference type="Proteomes" id="UP001201262">
    <property type="component" value="Unassembled WGS sequence"/>
</dbReference>
<evidence type="ECO:0000313" key="6">
    <source>
        <dbReference type="EMBL" id="KAH8704851.1"/>
    </source>
</evidence>
<keyword evidence="7" id="KW-1185">Reference proteome</keyword>
<evidence type="ECO:0000256" key="2">
    <source>
        <dbReference type="PIRSR" id="PIRSR617774-1"/>
    </source>
</evidence>
<comment type="caution">
    <text evidence="6">The sequence shown here is derived from an EMBL/GenBank/DDBJ whole genome shotgun (WGS) entry which is preliminary data.</text>
</comment>
<dbReference type="Gene3D" id="2.60.120.10">
    <property type="entry name" value="Jelly Rolls"/>
    <property type="match status" value="2"/>
</dbReference>
<organism evidence="6 7">
    <name type="scientific">Talaromyces proteolyticus</name>
    <dbReference type="NCBI Taxonomy" id="1131652"/>
    <lineage>
        <taxon>Eukaryota</taxon>
        <taxon>Fungi</taxon>
        <taxon>Dikarya</taxon>
        <taxon>Ascomycota</taxon>
        <taxon>Pezizomycotina</taxon>
        <taxon>Eurotiomycetes</taxon>
        <taxon>Eurotiomycetidae</taxon>
        <taxon>Eurotiales</taxon>
        <taxon>Trichocomaceae</taxon>
        <taxon>Talaromyces</taxon>
        <taxon>Talaromyces sect. Bacilispori</taxon>
    </lineage>
</organism>
<feature type="domain" description="Cupin type-1" evidence="5">
    <location>
        <begin position="133"/>
        <end position="271"/>
    </location>
</feature>
<keyword evidence="4" id="KW-0732">Signal</keyword>
<dbReference type="InterPro" id="IPR006045">
    <property type="entry name" value="Cupin_1"/>
</dbReference>
<evidence type="ECO:0000256" key="1">
    <source>
        <dbReference type="ARBA" id="ARBA00022723"/>
    </source>
</evidence>
<dbReference type="Pfam" id="PF00190">
    <property type="entry name" value="Cupin_1"/>
    <property type="match status" value="2"/>
</dbReference>